<dbReference type="EMBL" id="KB207240">
    <property type="protein sequence ID" value="ELP83767.1"/>
    <property type="molecule type" value="Genomic_DNA"/>
</dbReference>
<keyword evidence="1" id="KW-0472">Membrane</keyword>
<evidence type="ECO:0000313" key="2">
    <source>
        <dbReference type="EMBL" id="ELP83767.1"/>
    </source>
</evidence>
<dbReference type="RefSeq" id="XP_004183113.1">
    <property type="nucleotide sequence ID" value="XM_004183065.1"/>
</dbReference>
<feature type="transmembrane region" description="Helical" evidence="1">
    <location>
        <begin position="21"/>
        <end position="48"/>
    </location>
</feature>
<evidence type="ECO:0000313" key="3">
    <source>
        <dbReference type="Proteomes" id="UP000014680"/>
    </source>
</evidence>
<gene>
    <name evidence="2" type="ORF">EIN_470010</name>
</gene>
<keyword evidence="1" id="KW-1133">Transmembrane helix</keyword>
<dbReference type="Proteomes" id="UP000014680">
    <property type="component" value="Unassembled WGS sequence"/>
</dbReference>
<dbReference type="OrthoDB" id="29660at2759"/>
<dbReference type="VEuPathDB" id="AmoebaDB:EIN_470010"/>
<reference evidence="2 3" key="1">
    <citation type="submission" date="2012-10" db="EMBL/GenBank/DDBJ databases">
        <authorList>
            <person name="Zafar N."/>
            <person name="Inman J."/>
            <person name="Hall N."/>
            <person name="Lorenzi H."/>
            <person name="Caler E."/>
        </authorList>
    </citation>
    <scope>NUCLEOTIDE SEQUENCE [LARGE SCALE GENOMIC DNA]</scope>
    <source>
        <strain evidence="2 3">IP1</strain>
    </source>
</reference>
<feature type="transmembrane region" description="Helical" evidence="1">
    <location>
        <begin position="128"/>
        <end position="150"/>
    </location>
</feature>
<proteinExistence type="predicted"/>
<dbReference type="AlphaFoldDB" id="A0A0A1TUL4"/>
<protein>
    <submittedName>
        <fullName evidence="2">Uncharacterized protein</fullName>
    </submittedName>
</protein>
<feature type="transmembrane region" description="Helical" evidence="1">
    <location>
        <begin position="222"/>
        <end position="240"/>
    </location>
</feature>
<keyword evidence="1" id="KW-0812">Transmembrane</keyword>
<feature type="transmembrane region" description="Helical" evidence="1">
    <location>
        <begin position="91"/>
        <end position="116"/>
    </location>
</feature>
<name>A0A0A1TUL4_ENTIV</name>
<dbReference type="KEGG" id="eiv:EIN_470010"/>
<keyword evidence="3" id="KW-1185">Reference proteome</keyword>
<feature type="transmembrane region" description="Helical" evidence="1">
    <location>
        <begin position="54"/>
        <end position="71"/>
    </location>
</feature>
<organism evidence="2 3">
    <name type="scientific">Entamoeba invadens IP1</name>
    <dbReference type="NCBI Taxonomy" id="370355"/>
    <lineage>
        <taxon>Eukaryota</taxon>
        <taxon>Amoebozoa</taxon>
        <taxon>Evosea</taxon>
        <taxon>Archamoebae</taxon>
        <taxon>Mastigamoebida</taxon>
        <taxon>Entamoebidae</taxon>
        <taxon>Entamoeba</taxon>
    </lineage>
</organism>
<evidence type="ECO:0000256" key="1">
    <source>
        <dbReference type="SAM" id="Phobius"/>
    </source>
</evidence>
<dbReference type="GeneID" id="14882723"/>
<feature type="transmembrane region" description="Helical" evidence="1">
    <location>
        <begin position="180"/>
        <end position="202"/>
    </location>
</feature>
<accession>A0A0A1TUL4</accession>
<sequence length="250" mass="28573">MSTQIIEPVDQQLLKKSIMRFSASLVTMSGVTFFFSFVLLLLVSLSLWTAFQKAFLFTCVFAFQSLLLYVIKTEDHVSNKPENYCNTFAGVSKTIICMLVSVFVGYFSMIILKGAVPNSDDVYEVDELHMVFAVSGIFFGLTNTFSYVFLDLLSFKSFTEQASENDRFNLIIKTLNQTSILFMMNLIVFAVAVVLVKLYDSFLYGLGFDLTIRFLSLGLADIIQYVVLIFLFSLCSRYAYRYLFYRLSLQ</sequence>